<name>A0A8J5N9Y8_HOMAM</name>
<protein>
    <submittedName>
        <fullName evidence="7">Ribonuclease kappa-B-like 2</fullName>
    </submittedName>
</protein>
<dbReference type="PANTHER" id="PTHR31733">
    <property type="entry name" value="RIBONUCLEASE KAPPA"/>
    <property type="match status" value="1"/>
</dbReference>
<comment type="subcellular location">
    <subcellularLocation>
        <location evidence="1">Membrane</location>
        <topology evidence="1">Multi-pass membrane protein</topology>
    </subcellularLocation>
</comment>
<gene>
    <name evidence="7" type="primary">Rnkb-L2</name>
    <name evidence="7" type="ORF">Hamer_G022056</name>
</gene>
<evidence type="ECO:0000313" key="8">
    <source>
        <dbReference type="Proteomes" id="UP000747542"/>
    </source>
</evidence>
<dbReference type="AlphaFoldDB" id="A0A8J5N9Y8"/>
<dbReference type="GO" id="GO:0004521">
    <property type="term" value="F:RNA endonuclease activity"/>
    <property type="evidence" value="ECO:0007669"/>
    <property type="project" value="InterPro"/>
</dbReference>
<evidence type="ECO:0000256" key="6">
    <source>
        <dbReference type="SAM" id="Phobius"/>
    </source>
</evidence>
<organism evidence="7 8">
    <name type="scientific">Homarus americanus</name>
    <name type="common">American lobster</name>
    <dbReference type="NCBI Taxonomy" id="6706"/>
    <lineage>
        <taxon>Eukaryota</taxon>
        <taxon>Metazoa</taxon>
        <taxon>Ecdysozoa</taxon>
        <taxon>Arthropoda</taxon>
        <taxon>Crustacea</taxon>
        <taxon>Multicrustacea</taxon>
        <taxon>Malacostraca</taxon>
        <taxon>Eumalacostraca</taxon>
        <taxon>Eucarida</taxon>
        <taxon>Decapoda</taxon>
        <taxon>Pleocyemata</taxon>
        <taxon>Astacidea</taxon>
        <taxon>Nephropoidea</taxon>
        <taxon>Nephropidae</taxon>
        <taxon>Homarus</taxon>
    </lineage>
</organism>
<keyword evidence="4 6" id="KW-1133">Transmembrane helix</keyword>
<accession>A0A8J5N9Y8</accession>
<evidence type="ECO:0000256" key="5">
    <source>
        <dbReference type="ARBA" id="ARBA00023136"/>
    </source>
</evidence>
<proteinExistence type="inferred from homology"/>
<keyword evidence="5 6" id="KW-0472">Membrane</keyword>
<evidence type="ECO:0000256" key="3">
    <source>
        <dbReference type="ARBA" id="ARBA00022692"/>
    </source>
</evidence>
<dbReference type="OrthoDB" id="67317at2759"/>
<dbReference type="GO" id="GO:0016020">
    <property type="term" value="C:membrane"/>
    <property type="evidence" value="ECO:0007669"/>
    <property type="project" value="UniProtKB-SubCell"/>
</dbReference>
<evidence type="ECO:0000256" key="2">
    <source>
        <dbReference type="ARBA" id="ARBA00008458"/>
    </source>
</evidence>
<comment type="similarity">
    <text evidence="2">Belongs to the RNase K family.</text>
</comment>
<reference evidence="7" key="1">
    <citation type="journal article" date="2021" name="Sci. Adv.">
        <title>The American lobster genome reveals insights on longevity, neural, and immune adaptations.</title>
        <authorList>
            <person name="Polinski J.M."/>
            <person name="Zimin A.V."/>
            <person name="Clark K.F."/>
            <person name="Kohn A.B."/>
            <person name="Sadowski N."/>
            <person name="Timp W."/>
            <person name="Ptitsyn A."/>
            <person name="Khanna P."/>
            <person name="Romanova D.Y."/>
            <person name="Williams P."/>
            <person name="Greenwood S.J."/>
            <person name="Moroz L.L."/>
            <person name="Walt D.R."/>
            <person name="Bodnar A.G."/>
        </authorList>
    </citation>
    <scope>NUCLEOTIDE SEQUENCE</scope>
    <source>
        <strain evidence="7">GMGI-L3</strain>
    </source>
</reference>
<evidence type="ECO:0000313" key="7">
    <source>
        <dbReference type="EMBL" id="KAG7175519.1"/>
    </source>
</evidence>
<keyword evidence="8" id="KW-1185">Reference proteome</keyword>
<sequence length="105" mass="11844">MNMKICGPKCSLCCTLISAWGIVQLGIMGILFWVRSPAFIEDLKIDDSIMHPAEVDIHGNAKRYLEAMDDSFHTIALNCWIAALLYIVTLFLSGWQLWVNNRISA</sequence>
<dbReference type="InterPro" id="IPR026770">
    <property type="entry name" value="RNase_K"/>
</dbReference>
<evidence type="ECO:0000256" key="1">
    <source>
        <dbReference type="ARBA" id="ARBA00004141"/>
    </source>
</evidence>
<dbReference type="Proteomes" id="UP000747542">
    <property type="component" value="Unassembled WGS sequence"/>
</dbReference>
<comment type="caution">
    <text evidence="7">The sequence shown here is derived from an EMBL/GenBank/DDBJ whole genome shotgun (WGS) entry which is preliminary data.</text>
</comment>
<feature type="transmembrane region" description="Helical" evidence="6">
    <location>
        <begin position="12"/>
        <end position="34"/>
    </location>
</feature>
<keyword evidence="3 6" id="KW-0812">Transmembrane</keyword>
<feature type="transmembrane region" description="Helical" evidence="6">
    <location>
        <begin position="75"/>
        <end position="99"/>
    </location>
</feature>
<dbReference type="EMBL" id="JAHLQT010005701">
    <property type="protein sequence ID" value="KAG7175519.1"/>
    <property type="molecule type" value="Genomic_DNA"/>
</dbReference>
<evidence type="ECO:0000256" key="4">
    <source>
        <dbReference type="ARBA" id="ARBA00022989"/>
    </source>
</evidence>